<evidence type="ECO:0000313" key="1">
    <source>
        <dbReference type="EMBL" id="TGY77845.1"/>
    </source>
</evidence>
<gene>
    <name evidence="1" type="ORF">E5331_12640</name>
</gene>
<organism evidence="1 2">
    <name type="scientific">Lepagella muris</name>
    <dbReference type="NCBI Taxonomy" id="3032870"/>
    <lineage>
        <taxon>Bacteria</taxon>
        <taxon>Pseudomonadati</taxon>
        <taxon>Bacteroidota</taxon>
        <taxon>Bacteroidia</taxon>
        <taxon>Bacteroidales</taxon>
        <taxon>Muribaculaceae</taxon>
        <taxon>Lepagella</taxon>
    </lineage>
</organism>
<name>A0AC61RCQ0_9BACT</name>
<dbReference type="Proteomes" id="UP000306319">
    <property type="component" value="Unassembled WGS sequence"/>
</dbReference>
<protein>
    <submittedName>
        <fullName evidence="1">RagB/SusD family nutrient uptake outer membrane protein</fullName>
    </submittedName>
</protein>
<accession>A0AC61RCQ0</accession>
<comment type="caution">
    <text evidence="1">The sequence shown here is derived from an EMBL/GenBank/DDBJ whole genome shotgun (WGS) entry which is preliminary data.</text>
</comment>
<proteinExistence type="predicted"/>
<evidence type="ECO:0000313" key="2">
    <source>
        <dbReference type="Proteomes" id="UP000306319"/>
    </source>
</evidence>
<dbReference type="EMBL" id="SRYB01000019">
    <property type="protein sequence ID" value="TGY77845.1"/>
    <property type="molecule type" value="Genomic_DNA"/>
</dbReference>
<sequence length="513" mass="57418">MKISRYIGIGVLALAASGLSSCVGDLDLTPTDPNTKITLDSANEWNGYFGSLYGSLLYVGNLSTSDGGAGTFSRCHWNLQEITADEAIVSNKWNDPGYHSLNFNTWLTDNEWVYAAFSREFYTARQCTEFLSKADGAKEFLGEEEVEAMKAEAKVLRNLAYYYMVDLFGKGPFVNDSPTGAIPPTYDRQQLFDAAVSELKATIAEGHLRPASRQEYGRLSLEAARMLLAKFYLNAEVYTGTPMWSECAEQCKEIVKSIPQLAPTYKYLFCASNDRYVGNGEILWAIPQKVGSMETYGGTTYMTAGAYVESAPAELLKRLGCVATPWSGVRMRPELSTAFEPNDKRALYYAGTYNVGVENLDNYDEKSDGYMCIKYTYTTEDDYENTAGVENSNQMCDADYPLFRLADTYLMLAECQLNGVECNGKSYFDAVRERAGLPTAALTKENLLHERQCELYWEGWRRSDLIRFGKYTGSDYNWSWKGGVYEGVAIPETRALFVIPYQYVATVGQNPGY</sequence>
<reference evidence="1" key="1">
    <citation type="submission" date="2019-04" db="EMBL/GenBank/DDBJ databases">
        <title>Microbes associate with the intestines of laboratory mice.</title>
        <authorList>
            <person name="Navarre W."/>
            <person name="Wong E."/>
            <person name="Huang K."/>
            <person name="Tropini C."/>
            <person name="Ng K."/>
            <person name="Yu B."/>
        </authorList>
    </citation>
    <scope>NUCLEOTIDE SEQUENCE</scope>
    <source>
        <strain evidence="1">NM04_E33</strain>
    </source>
</reference>
<keyword evidence="2" id="KW-1185">Reference proteome</keyword>